<dbReference type="EMBL" id="JACIVD010000062">
    <property type="protein sequence ID" value="MBB1123444.1"/>
    <property type="molecule type" value="Genomic_DNA"/>
</dbReference>
<reference evidence="2 3" key="1">
    <citation type="submission" date="2020-07" db="EMBL/GenBank/DDBJ databases">
        <title>Description of Limosilactobacillus balticus sp. nov., Limosilactobacillus agrestis sp. nov., Limosilactobacillus albertensis sp. nov., Limosilactobacillus rudii sp. nov., Limosilactobacillus fastidiosus sp. nov., five novel Limosilactobacillus species isolated from the vertebrate gastrointestinal tract, and proposal of 6 subspecies of Limosilactobacillus reuteri adapted to the gastrointestinal tract of specific vertebrate hosts.</title>
        <authorList>
            <person name="Li F."/>
            <person name="Cheng C."/>
            <person name="Zheng J."/>
            <person name="Quevedo R.M."/>
            <person name="Li J."/>
            <person name="Roos S."/>
            <person name="Gaenzle M.G."/>
            <person name="Walter J."/>
        </authorList>
    </citation>
    <scope>NUCLEOTIDE SEQUENCE [LARGE SCALE GENOMIC DNA]</scope>
    <source>
        <strain evidence="2 3">Lr3000</strain>
    </source>
</reference>
<evidence type="ECO:0000313" key="3">
    <source>
        <dbReference type="Proteomes" id="UP000547628"/>
    </source>
</evidence>
<comment type="caution">
    <text evidence="2">The sequence shown here is derived from an EMBL/GenBank/DDBJ whole genome shotgun (WGS) entry which is preliminary data.</text>
</comment>
<evidence type="ECO:0000256" key="1">
    <source>
        <dbReference type="SAM" id="MobiDB-lite"/>
    </source>
</evidence>
<dbReference type="AlphaFoldDB" id="A0A839H185"/>
<proteinExistence type="predicted"/>
<feature type="region of interest" description="Disordered" evidence="1">
    <location>
        <begin position="1"/>
        <end position="28"/>
    </location>
</feature>
<sequence length="116" mass="13730">MKENNYQYDENGFREDLKDDPDVLHQPDADRTQRDLVTLDYDETMAFLNGEKEVKTIYDFSDEVLDEIKKKYPTLNDTPIDKVIMEKYQQILSARYNESQANNKTIHADDSEEKDE</sequence>
<gene>
    <name evidence="2" type="ORF">H5S41_05680</name>
</gene>
<feature type="compositionally biased region" description="Basic and acidic residues" evidence="1">
    <location>
        <begin position="11"/>
        <end position="28"/>
    </location>
</feature>
<protein>
    <submittedName>
        <fullName evidence="2">Uncharacterized protein</fullName>
    </submittedName>
</protein>
<evidence type="ECO:0000313" key="2">
    <source>
        <dbReference type="EMBL" id="MBB1123444.1"/>
    </source>
</evidence>
<dbReference type="RefSeq" id="WP_182602663.1">
    <property type="nucleotide sequence ID" value="NZ_JACIVD010000062.1"/>
</dbReference>
<name>A0A839H185_9LACO</name>
<feature type="compositionally biased region" description="Polar residues" evidence="1">
    <location>
        <begin position="95"/>
        <end position="105"/>
    </location>
</feature>
<organism evidence="2 3">
    <name type="scientific">Limosilactobacillus albertensis</name>
    <dbReference type="NCBI Taxonomy" id="2759752"/>
    <lineage>
        <taxon>Bacteria</taxon>
        <taxon>Bacillati</taxon>
        <taxon>Bacillota</taxon>
        <taxon>Bacilli</taxon>
        <taxon>Lactobacillales</taxon>
        <taxon>Lactobacillaceae</taxon>
        <taxon>Limosilactobacillus</taxon>
    </lineage>
</organism>
<feature type="region of interest" description="Disordered" evidence="1">
    <location>
        <begin position="95"/>
        <end position="116"/>
    </location>
</feature>
<dbReference type="Proteomes" id="UP000547628">
    <property type="component" value="Unassembled WGS sequence"/>
</dbReference>
<accession>A0A839H185</accession>